<dbReference type="SUPFAM" id="SSF56214">
    <property type="entry name" value="4'-phosphopantetheinyl transferase"/>
    <property type="match status" value="2"/>
</dbReference>
<evidence type="ECO:0000256" key="6">
    <source>
        <dbReference type="ARBA" id="ARBA00033443"/>
    </source>
</evidence>
<evidence type="ECO:0000313" key="11">
    <source>
        <dbReference type="EMBL" id="OWF47055.1"/>
    </source>
</evidence>
<evidence type="ECO:0000256" key="4">
    <source>
        <dbReference type="ARBA" id="ARBA00022679"/>
    </source>
</evidence>
<reference evidence="11 12" key="1">
    <citation type="journal article" date="2017" name="Nat. Ecol. Evol.">
        <title>Scallop genome provides insights into evolution of bilaterian karyotype and development.</title>
        <authorList>
            <person name="Wang S."/>
            <person name="Zhang J."/>
            <person name="Jiao W."/>
            <person name="Li J."/>
            <person name="Xun X."/>
            <person name="Sun Y."/>
            <person name="Guo X."/>
            <person name="Huan P."/>
            <person name="Dong B."/>
            <person name="Zhang L."/>
            <person name="Hu X."/>
            <person name="Sun X."/>
            <person name="Wang J."/>
            <person name="Zhao C."/>
            <person name="Wang Y."/>
            <person name="Wang D."/>
            <person name="Huang X."/>
            <person name="Wang R."/>
            <person name="Lv J."/>
            <person name="Li Y."/>
            <person name="Zhang Z."/>
            <person name="Liu B."/>
            <person name="Lu W."/>
            <person name="Hui Y."/>
            <person name="Liang J."/>
            <person name="Zhou Z."/>
            <person name="Hou R."/>
            <person name="Li X."/>
            <person name="Liu Y."/>
            <person name="Li H."/>
            <person name="Ning X."/>
            <person name="Lin Y."/>
            <person name="Zhao L."/>
            <person name="Xing Q."/>
            <person name="Dou J."/>
            <person name="Li Y."/>
            <person name="Mao J."/>
            <person name="Guo H."/>
            <person name="Dou H."/>
            <person name="Li T."/>
            <person name="Mu C."/>
            <person name="Jiang W."/>
            <person name="Fu Q."/>
            <person name="Fu X."/>
            <person name="Miao Y."/>
            <person name="Liu J."/>
            <person name="Yu Q."/>
            <person name="Li R."/>
            <person name="Liao H."/>
            <person name="Li X."/>
            <person name="Kong Y."/>
            <person name="Jiang Z."/>
            <person name="Chourrout D."/>
            <person name="Li R."/>
            <person name="Bao Z."/>
        </authorList>
    </citation>
    <scope>NUCLEOTIDE SEQUENCE [LARGE SCALE GENOMIC DNA]</scope>
    <source>
        <strain evidence="11 12">PY_sf001</strain>
    </source>
</reference>
<evidence type="ECO:0000313" key="12">
    <source>
        <dbReference type="Proteomes" id="UP000242188"/>
    </source>
</evidence>
<feature type="domain" description="4'-phosphopantetheinyl transferase" evidence="9">
    <location>
        <begin position="117"/>
        <end position="231"/>
    </location>
</feature>
<dbReference type="STRING" id="6573.A0A210QE83"/>
<dbReference type="GO" id="GO:0000287">
    <property type="term" value="F:magnesium ion binding"/>
    <property type="evidence" value="ECO:0007669"/>
    <property type="project" value="InterPro"/>
</dbReference>
<evidence type="ECO:0000256" key="2">
    <source>
        <dbReference type="ARBA" id="ARBA00013172"/>
    </source>
</evidence>
<dbReference type="Pfam" id="PF01648">
    <property type="entry name" value="ACPS"/>
    <property type="match status" value="1"/>
</dbReference>
<comment type="catalytic activity">
    <reaction evidence="7">
        <text>apo-[ACP] + CoA = holo-[ACP] + adenosine 3',5'-bisphosphate + H(+)</text>
        <dbReference type="Rhea" id="RHEA:12068"/>
        <dbReference type="Rhea" id="RHEA-COMP:9685"/>
        <dbReference type="Rhea" id="RHEA-COMP:9690"/>
        <dbReference type="ChEBI" id="CHEBI:15378"/>
        <dbReference type="ChEBI" id="CHEBI:29999"/>
        <dbReference type="ChEBI" id="CHEBI:57287"/>
        <dbReference type="ChEBI" id="CHEBI:58343"/>
        <dbReference type="ChEBI" id="CHEBI:64479"/>
        <dbReference type="EC" id="2.7.8.7"/>
    </reaction>
    <physiologicalReaction direction="left-to-right" evidence="7">
        <dbReference type="Rhea" id="RHEA:12069"/>
    </physiologicalReaction>
</comment>
<gene>
    <name evidence="11" type="ORF">KP79_PYT12540</name>
</gene>
<dbReference type="EMBL" id="NEDP02004037">
    <property type="protein sequence ID" value="OWF47055.1"/>
    <property type="molecule type" value="Genomic_DNA"/>
</dbReference>
<evidence type="ECO:0000256" key="3">
    <source>
        <dbReference type="ARBA" id="ARBA00016301"/>
    </source>
</evidence>
<keyword evidence="4 11" id="KW-0808">Transferase</keyword>
<dbReference type="Pfam" id="PF22624">
    <property type="entry name" value="AASDHPPT_N"/>
    <property type="match status" value="1"/>
</dbReference>
<dbReference type="PANTHER" id="PTHR12215:SF10">
    <property type="entry name" value="L-AMINOADIPATE-SEMIALDEHYDE DEHYDROGENASE-PHOSPHOPANTETHEINYL TRANSFERASE"/>
    <property type="match status" value="1"/>
</dbReference>
<dbReference type="OrthoDB" id="26719at2759"/>
<evidence type="ECO:0000256" key="7">
    <source>
        <dbReference type="ARBA" id="ARBA00048641"/>
    </source>
</evidence>
<organism evidence="11 12">
    <name type="scientific">Mizuhopecten yessoensis</name>
    <name type="common">Japanese scallop</name>
    <name type="synonym">Patinopecten yessoensis</name>
    <dbReference type="NCBI Taxonomy" id="6573"/>
    <lineage>
        <taxon>Eukaryota</taxon>
        <taxon>Metazoa</taxon>
        <taxon>Spiralia</taxon>
        <taxon>Lophotrochozoa</taxon>
        <taxon>Mollusca</taxon>
        <taxon>Bivalvia</taxon>
        <taxon>Autobranchia</taxon>
        <taxon>Pteriomorphia</taxon>
        <taxon>Pectinida</taxon>
        <taxon>Pectinoidea</taxon>
        <taxon>Pectinidae</taxon>
        <taxon>Mizuhopecten</taxon>
    </lineage>
</organism>
<dbReference type="InterPro" id="IPR055066">
    <property type="entry name" value="AASDHPPT_N"/>
</dbReference>
<evidence type="ECO:0000259" key="9">
    <source>
        <dbReference type="Pfam" id="PF01648"/>
    </source>
</evidence>
<evidence type="ECO:0000256" key="1">
    <source>
        <dbReference type="ARBA" id="ARBA00006195"/>
    </source>
</evidence>
<keyword evidence="12" id="KW-1185">Reference proteome</keyword>
<dbReference type="InterPro" id="IPR050559">
    <property type="entry name" value="P-Pant_transferase_sf"/>
</dbReference>
<dbReference type="EC" id="2.7.8.7" evidence="2"/>
<dbReference type="PANTHER" id="PTHR12215">
    <property type="entry name" value="PHOSPHOPANTETHEINE TRANSFERASE"/>
    <property type="match status" value="1"/>
</dbReference>
<dbReference type="FunFam" id="3.90.470.20:FF:000003">
    <property type="entry name" value="L-aminoadipate-semialdehyde dehydrogenase-phosphopantetheinyl transferase"/>
    <property type="match status" value="1"/>
</dbReference>
<sequence length="303" mass="34574">MAGRHVRMSVRWAFNFRAWAPSAEDWTVCNQCVQPEEAQRISKFVFKKDAKSSMIGRLMIRKVISEYLNIPFKEVTLARSEKGKPYIADRTDVDNFSFNVSHQGDYAVLAAQGNCILGVDVMKLETRTDVDSFFETMRRQFTAEEWMLIRSPTTDKERLKLFFRLWCLKESYVKALGVGIGFEVGRLNFNLPTLNIDSSVISDTTLKIAGTPMPDWTFEEQLLGDHSIAVAVNENDKTRLGCPVNKNMEEGLLSAGGEFKVLDFRDVIKNVQSLSEPDMSFWENFHVKAEDPSQWKSKKAQTS</sequence>
<evidence type="ECO:0000256" key="8">
    <source>
        <dbReference type="ARBA" id="ARBA00048794"/>
    </source>
</evidence>
<dbReference type="GO" id="GO:0008897">
    <property type="term" value="F:holo-[acyl-carrier-protein] synthase activity"/>
    <property type="evidence" value="ECO:0007669"/>
    <property type="project" value="UniProtKB-EC"/>
</dbReference>
<dbReference type="GO" id="GO:0019878">
    <property type="term" value="P:lysine biosynthetic process via aminoadipic acid"/>
    <property type="evidence" value="ECO:0007669"/>
    <property type="project" value="TreeGrafter"/>
</dbReference>
<dbReference type="Gene3D" id="3.90.470.20">
    <property type="entry name" value="4'-phosphopantetheinyl transferase domain"/>
    <property type="match status" value="2"/>
</dbReference>
<comment type="catalytic activity">
    <reaction evidence="8">
        <text>apo-[ACP] + acetyl-CoA = acetyl-[ACP] + adenosine 3',5'-bisphosphate + H(+)</text>
        <dbReference type="Rhea" id="RHEA:46564"/>
        <dbReference type="Rhea" id="RHEA-COMP:9621"/>
        <dbReference type="Rhea" id="RHEA-COMP:9690"/>
        <dbReference type="ChEBI" id="CHEBI:15378"/>
        <dbReference type="ChEBI" id="CHEBI:29999"/>
        <dbReference type="ChEBI" id="CHEBI:57288"/>
        <dbReference type="ChEBI" id="CHEBI:58343"/>
        <dbReference type="ChEBI" id="CHEBI:78446"/>
    </reaction>
    <physiologicalReaction direction="left-to-right" evidence="8">
        <dbReference type="Rhea" id="RHEA:46565"/>
    </physiologicalReaction>
</comment>
<comment type="caution">
    <text evidence="11">The sequence shown here is derived from an EMBL/GenBank/DDBJ whole genome shotgun (WGS) entry which is preliminary data.</text>
</comment>
<feature type="domain" description="4'-phosphopantetheinyl transferase N-terminal" evidence="10">
    <location>
        <begin position="18"/>
        <end position="112"/>
    </location>
</feature>
<proteinExistence type="inferred from homology"/>
<dbReference type="AlphaFoldDB" id="A0A210QE83"/>
<accession>A0A210QE83</accession>
<dbReference type="InterPro" id="IPR008278">
    <property type="entry name" value="4-PPantetheinyl_Trfase_dom"/>
</dbReference>
<dbReference type="Proteomes" id="UP000242188">
    <property type="component" value="Unassembled WGS sequence"/>
</dbReference>
<evidence type="ECO:0000259" key="10">
    <source>
        <dbReference type="Pfam" id="PF22624"/>
    </source>
</evidence>
<name>A0A210QE83_MIZYE</name>
<evidence type="ECO:0000256" key="5">
    <source>
        <dbReference type="ARBA" id="ARBA00030484"/>
    </source>
</evidence>
<comment type="similarity">
    <text evidence="1">Belongs to the P-Pant transferase superfamily. AcpS family.</text>
</comment>
<dbReference type="InterPro" id="IPR037143">
    <property type="entry name" value="4-PPantetheinyl_Trfase_dom_sf"/>
</dbReference>
<protein>
    <recommendedName>
        <fullName evidence="3">L-aminoadipate-semialdehyde dehydrogenase-phosphopantetheinyl transferase</fullName>
        <ecNumber evidence="2">2.7.8.7</ecNumber>
    </recommendedName>
    <alternativeName>
        <fullName evidence="5">4'-phosphopantetheinyl transferase</fullName>
    </alternativeName>
    <alternativeName>
        <fullName evidence="6">Alpha-aminoadipic semialdehyde dehydrogenase-phosphopantetheinyl transferase</fullName>
    </alternativeName>
</protein>
<dbReference type="GO" id="GO:0005829">
    <property type="term" value="C:cytosol"/>
    <property type="evidence" value="ECO:0007669"/>
    <property type="project" value="TreeGrafter"/>
</dbReference>